<proteinExistence type="predicted"/>
<feature type="non-terminal residue" evidence="1">
    <location>
        <position position="1"/>
    </location>
</feature>
<reference evidence="1 2" key="1">
    <citation type="submission" date="2021-06" db="EMBL/GenBank/DDBJ databases">
        <authorList>
            <person name="Kallberg Y."/>
            <person name="Tangrot J."/>
            <person name="Rosling A."/>
        </authorList>
    </citation>
    <scope>NUCLEOTIDE SEQUENCE [LARGE SCALE GENOMIC DNA]</scope>
    <source>
        <strain evidence="1 2">120-4 pot B 10/14</strain>
    </source>
</reference>
<evidence type="ECO:0000313" key="2">
    <source>
        <dbReference type="Proteomes" id="UP000789901"/>
    </source>
</evidence>
<organism evidence="1 2">
    <name type="scientific">Gigaspora margarita</name>
    <dbReference type="NCBI Taxonomy" id="4874"/>
    <lineage>
        <taxon>Eukaryota</taxon>
        <taxon>Fungi</taxon>
        <taxon>Fungi incertae sedis</taxon>
        <taxon>Mucoromycota</taxon>
        <taxon>Glomeromycotina</taxon>
        <taxon>Glomeromycetes</taxon>
        <taxon>Diversisporales</taxon>
        <taxon>Gigasporaceae</taxon>
        <taxon>Gigaspora</taxon>
    </lineage>
</organism>
<comment type="caution">
    <text evidence="1">The sequence shown here is derived from an EMBL/GenBank/DDBJ whole genome shotgun (WGS) entry which is preliminary data.</text>
</comment>
<gene>
    <name evidence="1" type="ORF">GMARGA_LOCUS37086</name>
</gene>
<protein>
    <submittedName>
        <fullName evidence="1">33191_t:CDS:1</fullName>
    </submittedName>
</protein>
<evidence type="ECO:0000313" key="1">
    <source>
        <dbReference type="EMBL" id="CAG8844408.1"/>
    </source>
</evidence>
<keyword evidence="2" id="KW-1185">Reference proteome</keyword>
<dbReference type="Proteomes" id="UP000789901">
    <property type="component" value="Unassembled WGS sequence"/>
</dbReference>
<dbReference type="EMBL" id="CAJVQB010075831">
    <property type="protein sequence ID" value="CAG8844408.1"/>
    <property type="molecule type" value="Genomic_DNA"/>
</dbReference>
<accession>A0ABN7X0D5</accession>
<name>A0ABN7X0D5_GIGMA</name>
<sequence>EKVLKDDKEKAFVLEYSGRKGKKGFREKKVVGKEKVQKIKNCWESWEKRRLSEKGRGRKGY</sequence>